<keyword evidence="6" id="KW-1185">Reference proteome</keyword>
<dbReference type="InterPro" id="IPR001478">
    <property type="entry name" value="PDZ"/>
</dbReference>
<evidence type="ECO:0000256" key="4">
    <source>
        <dbReference type="ARBA" id="ARBA00030007"/>
    </source>
</evidence>
<dbReference type="Gene3D" id="2.30.42.10">
    <property type="match status" value="1"/>
</dbReference>
<dbReference type="AlphaFoldDB" id="A0A0K0DBE4"/>
<dbReference type="GO" id="GO:0005634">
    <property type="term" value="C:nucleus"/>
    <property type="evidence" value="ECO:0007669"/>
    <property type="project" value="TreeGrafter"/>
</dbReference>
<reference evidence="7" key="2">
    <citation type="submission" date="2017-02" db="UniProtKB">
        <authorList>
            <consortium name="WormBaseParasite"/>
        </authorList>
    </citation>
    <scope>IDENTIFICATION</scope>
</reference>
<name>A0A0K0DBE4_ANGCA</name>
<evidence type="ECO:0000313" key="7">
    <source>
        <dbReference type="WBParaSite" id="ACAC_0000773501-mRNA-1"/>
    </source>
</evidence>
<evidence type="ECO:0000256" key="3">
    <source>
        <dbReference type="ARBA" id="ARBA00023186"/>
    </source>
</evidence>
<dbReference type="InterPro" id="IPR035269">
    <property type="entry name" value="PSMD9"/>
</dbReference>
<dbReference type="WBParaSite" id="ACAC_0000773501-mRNA-1">
    <property type="protein sequence ID" value="ACAC_0000773501-mRNA-1"/>
    <property type="gene ID" value="ACAC_0000773501"/>
</dbReference>
<dbReference type="Proteomes" id="UP000035642">
    <property type="component" value="Unassembled WGS sequence"/>
</dbReference>
<protein>
    <recommendedName>
        <fullName evidence="2">26S proteasome non-ATPase regulatory subunit 9</fullName>
    </recommendedName>
    <alternativeName>
        <fullName evidence="4">26S proteasome regulatory subunit p27</fullName>
    </alternativeName>
</protein>
<dbReference type="PANTHER" id="PTHR12651">
    <property type="entry name" value="26S PROTEASOME NON-ATPASE REGULATORY SUBUNIT 9"/>
    <property type="match status" value="1"/>
</dbReference>
<dbReference type="GO" id="GO:0070682">
    <property type="term" value="P:proteasome regulatory particle assembly"/>
    <property type="evidence" value="ECO:0007669"/>
    <property type="project" value="InterPro"/>
</dbReference>
<dbReference type="SMART" id="SM00228">
    <property type="entry name" value="PDZ"/>
    <property type="match status" value="1"/>
</dbReference>
<evidence type="ECO:0000259" key="5">
    <source>
        <dbReference type="SMART" id="SM00228"/>
    </source>
</evidence>
<organism evidence="6 7">
    <name type="scientific">Angiostrongylus cantonensis</name>
    <name type="common">Rat lungworm</name>
    <dbReference type="NCBI Taxonomy" id="6313"/>
    <lineage>
        <taxon>Eukaryota</taxon>
        <taxon>Metazoa</taxon>
        <taxon>Ecdysozoa</taxon>
        <taxon>Nematoda</taxon>
        <taxon>Chromadorea</taxon>
        <taxon>Rhabditida</taxon>
        <taxon>Rhabditina</taxon>
        <taxon>Rhabditomorpha</taxon>
        <taxon>Strongyloidea</taxon>
        <taxon>Metastrongylidae</taxon>
        <taxon>Angiostrongylus</taxon>
    </lineage>
</organism>
<evidence type="ECO:0000256" key="1">
    <source>
        <dbReference type="ARBA" id="ARBA00005256"/>
    </source>
</evidence>
<sequence length="174" mass="19076">MESKEKAKKLMAERDKLDAEIEDNLAILAECTDVAVSAYENLSVSYEFQPTIVHRTSNKPFLKVSVVKLQFINDILILSSPNNLQVKVVETNSPAAKGGLKAGDLIIQYGDLHAANFKELEEVALTTNKYEGKKLCVTTLRKGRAVRLEIYPQSWSGSGMLGCGITAISRANST</sequence>
<dbReference type="STRING" id="6313.A0A0K0DBE4"/>
<reference evidence="6" key="1">
    <citation type="submission" date="2012-09" db="EMBL/GenBank/DDBJ databases">
        <authorList>
            <person name="Martin A.A."/>
        </authorList>
    </citation>
    <scope>NUCLEOTIDE SEQUENCE</scope>
</reference>
<dbReference type="InterPro" id="IPR036034">
    <property type="entry name" value="PDZ_sf"/>
</dbReference>
<comment type="similarity">
    <text evidence="1">Belongs to the proteasome subunit p27 family.</text>
</comment>
<dbReference type="SUPFAM" id="SSF50156">
    <property type="entry name" value="PDZ domain-like"/>
    <property type="match status" value="1"/>
</dbReference>
<proteinExistence type="inferred from homology"/>
<keyword evidence="3" id="KW-0143">Chaperone</keyword>
<feature type="domain" description="PDZ" evidence="5">
    <location>
        <begin position="60"/>
        <end position="143"/>
    </location>
</feature>
<accession>A0A0K0DBE4</accession>
<evidence type="ECO:0000313" key="6">
    <source>
        <dbReference type="Proteomes" id="UP000035642"/>
    </source>
</evidence>
<evidence type="ECO:0000256" key="2">
    <source>
        <dbReference type="ARBA" id="ARBA00014937"/>
    </source>
</evidence>
<dbReference type="PANTHER" id="PTHR12651:SF1">
    <property type="entry name" value="26S PROTEASOME NON-ATPASE REGULATORY SUBUNIT 9"/>
    <property type="match status" value="1"/>
</dbReference>
<dbReference type="GO" id="GO:0005737">
    <property type="term" value="C:cytoplasm"/>
    <property type="evidence" value="ECO:0007669"/>
    <property type="project" value="TreeGrafter"/>
</dbReference>
<dbReference type="FunFam" id="2.30.42.10:FF:000107">
    <property type="entry name" value="26S proteasome non-ATPase regulatory subunit 9"/>
    <property type="match status" value="1"/>
</dbReference>
<dbReference type="Pfam" id="PF13180">
    <property type="entry name" value="PDZ_2"/>
    <property type="match status" value="1"/>
</dbReference>